<gene>
    <name evidence="2" type="ORF">GZ77_14955</name>
</gene>
<evidence type="ECO:0000313" key="3">
    <source>
        <dbReference type="Proteomes" id="UP000028006"/>
    </source>
</evidence>
<dbReference type="AlphaFoldDB" id="A0A081N590"/>
<dbReference type="InterPro" id="IPR000182">
    <property type="entry name" value="GNAT_dom"/>
</dbReference>
<proteinExistence type="predicted"/>
<dbReference type="RefSeq" id="WP_034876641.1">
    <property type="nucleotide sequence ID" value="NZ_JOKG01000003.1"/>
</dbReference>
<dbReference type="Proteomes" id="UP000028006">
    <property type="component" value="Unassembled WGS sequence"/>
</dbReference>
<dbReference type="PROSITE" id="PS51186">
    <property type="entry name" value="GNAT"/>
    <property type="match status" value="1"/>
</dbReference>
<dbReference type="InterPro" id="IPR050276">
    <property type="entry name" value="MshD_Acetyltransferase"/>
</dbReference>
<dbReference type="Pfam" id="PF00583">
    <property type="entry name" value="Acetyltransf_1"/>
    <property type="match status" value="1"/>
</dbReference>
<dbReference type="PANTHER" id="PTHR43617:SF2">
    <property type="entry name" value="UPF0039 PROTEIN SLL0451"/>
    <property type="match status" value="1"/>
</dbReference>
<evidence type="ECO:0000313" key="2">
    <source>
        <dbReference type="EMBL" id="KEQ13613.1"/>
    </source>
</evidence>
<dbReference type="eggNOG" id="COG3153">
    <property type="taxonomic scope" value="Bacteria"/>
</dbReference>
<dbReference type="CDD" id="cd04301">
    <property type="entry name" value="NAT_SF"/>
    <property type="match status" value="1"/>
</dbReference>
<dbReference type="InterPro" id="IPR016181">
    <property type="entry name" value="Acyl_CoA_acyltransferase"/>
</dbReference>
<dbReference type="PANTHER" id="PTHR43617">
    <property type="entry name" value="L-AMINO ACID N-ACETYLTRANSFERASE"/>
    <property type="match status" value="1"/>
</dbReference>
<dbReference type="Gene3D" id="3.40.630.30">
    <property type="match status" value="1"/>
</dbReference>
<evidence type="ECO:0000259" key="1">
    <source>
        <dbReference type="PROSITE" id="PS51186"/>
    </source>
</evidence>
<dbReference type="GO" id="GO:0016747">
    <property type="term" value="F:acyltransferase activity, transferring groups other than amino-acyl groups"/>
    <property type="evidence" value="ECO:0007669"/>
    <property type="project" value="InterPro"/>
</dbReference>
<dbReference type="SUPFAM" id="SSF55729">
    <property type="entry name" value="Acyl-CoA N-acyltransferases (Nat)"/>
    <property type="match status" value="1"/>
</dbReference>
<reference evidence="2 3" key="1">
    <citation type="submission" date="2014-06" db="EMBL/GenBank/DDBJ databases">
        <title>Whole Genome Sequences of Three Symbiotic Endozoicomonas Bacteria.</title>
        <authorList>
            <person name="Neave M.J."/>
            <person name="Apprill A."/>
            <person name="Voolstra C.R."/>
        </authorList>
    </citation>
    <scope>NUCLEOTIDE SEQUENCE [LARGE SCALE GENOMIC DNA]</scope>
    <source>
        <strain evidence="2 3">LMG 24815</strain>
    </source>
</reference>
<comment type="caution">
    <text evidence="2">The sequence shown here is derived from an EMBL/GenBank/DDBJ whole genome shotgun (WGS) entry which is preliminary data.</text>
</comment>
<feature type="domain" description="N-acetyltransferase" evidence="1">
    <location>
        <begin position="1"/>
        <end position="152"/>
    </location>
</feature>
<sequence length="167" mass="18281">MNIRKETTEDTGAISNLIYSAFKGHPHHEPGAEPTEHLIVDQLRKQGELSLSLIMEQDGEITGHIAFSPIRINGEQSHWMGLGPVAVSPSHQGKGIGSALINEAIRQLKEQGVRGFVVLGEPEYYSRFGFTHHSGLTLNGVPPEYFMIMPNDPEIPTGTVSYSTAFS</sequence>
<organism evidence="2 3">
    <name type="scientific">Endozoicomonas montiporae</name>
    <dbReference type="NCBI Taxonomy" id="1027273"/>
    <lineage>
        <taxon>Bacteria</taxon>
        <taxon>Pseudomonadati</taxon>
        <taxon>Pseudomonadota</taxon>
        <taxon>Gammaproteobacteria</taxon>
        <taxon>Oceanospirillales</taxon>
        <taxon>Endozoicomonadaceae</taxon>
        <taxon>Endozoicomonas</taxon>
    </lineage>
</organism>
<protein>
    <recommendedName>
        <fullName evidence="1">N-acetyltransferase domain-containing protein</fullName>
    </recommendedName>
</protein>
<keyword evidence="3" id="KW-1185">Reference proteome</keyword>
<accession>A0A081N590</accession>
<name>A0A081N590_9GAMM</name>
<dbReference type="EMBL" id="JOKG01000003">
    <property type="protein sequence ID" value="KEQ13613.1"/>
    <property type="molecule type" value="Genomic_DNA"/>
</dbReference>